<dbReference type="PANTHER" id="PTHR44591">
    <property type="entry name" value="STRESS RESPONSE REGULATOR PROTEIN 1"/>
    <property type="match status" value="1"/>
</dbReference>
<dbReference type="Proteomes" id="UP000460298">
    <property type="component" value="Unassembled WGS sequence"/>
</dbReference>
<dbReference type="AlphaFoldDB" id="A0A833H273"/>
<dbReference type="SMART" id="SM00448">
    <property type="entry name" value="REC"/>
    <property type="match status" value="1"/>
</dbReference>
<dbReference type="PROSITE" id="PS50110">
    <property type="entry name" value="RESPONSE_REGULATORY"/>
    <property type="match status" value="1"/>
</dbReference>
<dbReference type="InterPro" id="IPR001789">
    <property type="entry name" value="Sig_transdc_resp-reg_receiver"/>
</dbReference>
<reference evidence="4 5" key="1">
    <citation type="submission" date="2019-10" db="EMBL/GenBank/DDBJ databases">
        <title>Extracellular Electron Transfer in a Candidatus Methanoperedens spp. Enrichment Culture.</title>
        <authorList>
            <person name="Berger S."/>
            <person name="Rangel Shaw D."/>
            <person name="Berben T."/>
            <person name="In 'T Zandt M."/>
            <person name="Frank J."/>
            <person name="Reimann J."/>
            <person name="Jetten M.S.M."/>
            <person name="Welte C.U."/>
        </authorList>
    </citation>
    <scope>NUCLEOTIDE SEQUENCE [LARGE SCALE GENOMIC DNA]</scope>
    <source>
        <strain evidence="4">SB12</strain>
    </source>
</reference>
<dbReference type="PANTHER" id="PTHR44591:SF25">
    <property type="entry name" value="CHEMOTAXIS TWO-COMPONENT RESPONSE REGULATOR"/>
    <property type="match status" value="1"/>
</dbReference>
<evidence type="ECO:0000256" key="1">
    <source>
        <dbReference type="ARBA" id="ARBA00022553"/>
    </source>
</evidence>
<gene>
    <name evidence="4" type="ORF">F9K24_07570</name>
</gene>
<evidence type="ECO:0000256" key="2">
    <source>
        <dbReference type="PROSITE-ProRule" id="PRU00169"/>
    </source>
</evidence>
<name>A0A833H273_9LEPT</name>
<dbReference type="Gene3D" id="3.40.50.2300">
    <property type="match status" value="1"/>
</dbReference>
<dbReference type="Pfam" id="PF00072">
    <property type="entry name" value="Response_reg"/>
    <property type="match status" value="1"/>
</dbReference>
<evidence type="ECO:0000259" key="3">
    <source>
        <dbReference type="PROSITE" id="PS50110"/>
    </source>
</evidence>
<feature type="domain" description="Response regulatory" evidence="3">
    <location>
        <begin position="6"/>
        <end position="123"/>
    </location>
</feature>
<feature type="modified residue" description="4-aspartylphosphate" evidence="2">
    <location>
        <position position="56"/>
    </location>
</feature>
<proteinExistence type="predicted"/>
<evidence type="ECO:0000313" key="5">
    <source>
        <dbReference type="Proteomes" id="UP000460298"/>
    </source>
</evidence>
<keyword evidence="1 2" id="KW-0597">Phosphoprotein</keyword>
<dbReference type="SUPFAM" id="SSF52172">
    <property type="entry name" value="CheY-like"/>
    <property type="match status" value="1"/>
</dbReference>
<comment type="caution">
    <text evidence="4">The sequence shown here is derived from an EMBL/GenBank/DDBJ whole genome shotgun (WGS) entry which is preliminary data.</text>
</comment>
<organism evidence="4 5">
    <name type="scientific">Leptonema illini</name>
    <dbReference type="NCBI Taxonomy" id="183"/>
    <lineage>
        <taxon>Bacteria</taxon>
        <taxon>Pseudomonadati</taxon>
        <taxon>Spirochaetota</taxon>
        <taxon>Spirochaetia</taxon>
        <taxon>Leptospirales</taxon>
        <taxon>Leptospiraceae</taxon>
        <taxon>Leptonema</taxon>
    </lineage>
</organism>
<evidence type="ECO:0000313" key="4">
    <source>
        <dbReference type="EMBL" id="KAB2933196.1"/>
    </source>
</evidence>
<dbReference type="InterPro" id="IPR050595">
    <property type="entry name" value="Bact_response_regulator"/>
</dbReference>
<dbReference type="GO" id="GO:0000160">
    <property type="term" value="P:phosphorelay signal transduction system"/>
    <property type="evidence" value="ECO:0007669"/>
    <property type="project" value="InterPro"/>
</dbReference>
<dbReference type="InterPro" id="IPR011006">
    <property type="entry name" value="CheY-like_superfamily"/>
</dbReference>
<accession>A0A833H273</accession>
<dbReference type="EMBL" id="WBUI01000006">
    <property type="protein sequence ID" value="KAB2933196.1"/>
    <property type="molecule type" value="Genomic_DNA"/>
</dbReference>
<protein>
    <submittedName>
        <fullName evidence="4">Response regulator</fullName>
    </submittedName>
</protein>
<sequence length="126" mass="14131">MIEEKKILIVDDSTMMRTIIRGAFESIGLRNIVESSDGVDALKKLIGQDFDLIITDRNMPGMDGVTLVETVRSHSRYANVPILMVTTESEKETVIRALQKGVNGYIVKPFTPEILWQKALPLLRGE</sequence>